<reference evidence="2" key="1">
    <citation type="journal article" date="2009" name="PLoS Genet.">
        <title>Sequencing, mapping, and analysis of 27,455 maize full-length cDNAs.</title>
        <authorList>
            <person name="Soderlund C."/>
            <person name="Descour A."/>
            <person name="Kudrna D."/>
            <person name="Bomhoff M."/>
            <person name="Boyd L."/>
            <person name="Currie J."/>
            <person name="Angelova A."/>
            <person name="Collura K."/>
            <person name="Wissotski M."/>
            <person name="Ashley E."/>
            <person name="Morrow D."/>
            <person name="Fernandes J."/>
            <person name="Walbot V."/>
            <person name="Yu Y."/>
        </authorList>
    </citation>
    <scope>NUCLEOTIDE SEQUENCE</scope>
    <source>
        <strain evidence="2">B73</strain>
    </source>
</reference>
<feature type="region of interest" description="Disordered" evidence="1">
    <location>
        <begin position="138"/>
        <end position="161"/>
    </location>
</feature>
<proteinExistence type="evidence at transcript level"/>
<accession>B4FP80</accession>
<sequence>MKRKETWHCRRRLRVRQPVQPGVRREQRGAEHGAVRRGAPLRRVLRDQVRGAARVAVVPAREALHPGHGHQLLPAKLRAPLRRRRLVQPAPPALRPRHAHVPPHRRVPRRHRPRLLPPGAVPQVRRGAVHHQRLPVLQPGADHERGRRGGRGARERQGGQHRVAAHVQELGPELAVQRHPRRPGALLPRHRQRPPHLHLLERRPEHLAVRPDLRGQELQGLMHGMGCDGMGLGRRSQNSFLSFFLSSYT</sequence>
<feature type="region of interest" description="Disordered" evidence="1">
    <location>
        <begin position="93"/>
        <end position="120"/>
    </location>
</feature>
<dbReference type="EMBL" id="BT038918">
    <property type="protein sequence ID" value="ACF83923.1"/>
    <property type="molecule type" value="mRNA"/>
</dbReference>
<dbReference type="AlphaFoldDB" id="B4FP80"/>
<evidence type="ECO:0000313" key="2">
    <source>
        <dbReference type="EMBL" id="ACF83923.1"/>
    </source>
</evidence>
<feature type="compositionally biased region" description="Basic and acidic residues" evidence="1">
    <location>
        <begin position="141"/>
        <end position="158"/>
    </location>
</feature>
<protein>
    <submittedName>
        <fullName evidence="2">Uncharacterized protein</fullName>
    </submittedName>
</protein>
<name>B4FP80_MAIZE</name>
<evidence type="ECO:0000256" key="1">
    <source>
        <dbReference type="SAM" id="MobiDB-lite"/>
    </source>
</evidence>
<feature type="compositionally biased region" description="Basic residues" evidence="1">
    <location>
        <begin position="95"/>
        <end position="114"/>
    </location>
</feature>
<organism evidence="2">
    <name type="scientific">Zea mays</name>
    <name type="common">Maize</name>
    <dbReference type="NCBI Taxonomy" id="4577"/>
    <lineage>
        <taxon>Eukaryota</taxon>
        <taxon>Viridiplantae</taxon>
        <taxon>Streptophyta</taxon>
        <taxon>Embryophyta</taxon>
        <taxon>Tracheophyta</taxon>
        <taxon>Spermatophyta</taxon>
        <taxon>Magnoliopsida</taxon>
        <taxon>Liliopsida</taxon>
        <taxon>Poales</taxon>
        <taxon>Poaceae</taxon>
        <taxon>PACMAD clade</taxon>
        <taxon>Panicoideae</taxon>
        <taxon>Andropogonodae</taxon>
        <taxon>Andropogoneae</taxon>
        <taxon>Tripsacinae</taxon>
        <taxon>Zea</taxon>
    </lineage>
</organism>